<dbReference type="AlphaFoldDB" id="A0A6V8JVY3"/>
<dbReference type="InterPro" id="IPR051463">
    <property type="entry name" value="Peptidase_U62_metallo"/>
</dbReference>
<keyword evidence="8" id="KW-1185">Reference proteome</keyword>
<dbReference type="Pfam" id="PF19289">
    <property type="entry name" value="PmbA_TldD_3rd"/>
    <property type="match status" value="1"/>
</dbReference>
<sequence length="495" mass="52385">MRSTRCSGPPLHRLADAALSRARALGGGYASCRIQRVRSARLEVADGAVRGSEDTTRTGLGVRVFWGGGWGFAAVPELTPRAAAAAVDRAVTLAKACPGGDADLAAEPVYPEATWVSPYRTNPFDLPEADRVAVLAGWSARLLRAPHVRTVVAYLSTVQDNTFYADLAGTTALQQRVRVHPVLFAFGEDPRTGARAALRTLGPPTARGWEYLEGDGWDWDAELASVPEELAAKLRATPVEPGRYDLVMDPSHLWLTIHETVGHATEADRALGHEMSYAGGTFVRPEDVGSLRFGSPLMHVTADRTSAHGLATVGYDDEGVAARSWDLVRDGVLTGLQHDRRTAARTGAGRSTGCAYAESATHVPLPRMPNVSLRPATGGPGTGALIAGVEDGIYLVGSDAWSIDTRRHSFQFTAQRCYRIRHGRLAGQLAGVAYQGDTTGFWGALRGVGGPDTYGVFGADQCGKGQPLQLAATSHGCPATLFGGVRVVNTGTAAP</sequence>
<dbReference type="Pfam" id="PF01523">
    <property type="entry name" value="PmbA_TldD_1st"/>
    <property type="match status" value="1"/>
</dbReference>
<organism evidence="7 8">
    <name type="scientific">Phytohabitans houttuyneae</name>
    <dbReference type="NCBI Taxonomy" id="1076126"/>
    <lineage>
        <taxon>Bacteria</taxon>
        <taxon>Bacillati</taxon>
        <taxon>Actinomycetota</taxon>
        <taxon>Actinomycetes</taxon>
        <taxon>Micromonosporales</taxon>
        <taxon>Micromonosporaceae</taxon>
    </lineage>
</organism>
<gene>
    <name evidence="7" type="ORF">Phou_009730</name>
</gene>
<dbReference type="PANTHER" id="PTHR30624">
    <property type="entry name" value="UNCHARACTERIZED PROTEIN TLDD AND PMBA"/>
    <property type="match status" value="1"/>
</dbReference>
<dbReference type="GO" id="GO:0005829">
    <property type="term" value="C:cytosol"/>
    <property type="evidence" value="ECO:0007669"/>
    <property type="project" value="TreeGrafter"/>
</dbReference>
<dbReference type="SUPFAM" id="SSF111283">
    <property type="entry name" value="Putative modulator of DNA gyrase, PmbA/TldD"/>
    <property type="match status" value="1"/>
</dbReference>
<dbReference type="InterPro" id="IPR035068">
    <property type="entry name" value="TldD/PmbA_N"/>
</dbReference>
<protein>
    <submittedName>
        <fullName evidence="7">Modulator of DNA gyrase</fullName>
    </submittedName>
</protein>
<dbReference type="InterPro" id="IPR045569">
    <property type="entry name" value="Metalloprtase-TldD/E_C"/>
</dbReference>
<feature type="domain" description="Metalloprotease TldD/E N-terminal" evidence="5">
    <location>
        <begin position="31"/>
        <end position="94"/>
    </location>
</feature>
<dbReference type="Proteomes" id="UP000482800">
    <property type="component" value="Unassembled WGS sequence"/>
</dbReference>
<evidence type="ECO:0000256" key="1">
    <source>
        <dbReference type="ARBA" id="ARBA00005836"/>
    </source>
</evidence>
<evidence type="ECO:0000256" key="4">
    <source>
        <dbReference type="ARBA" id="ARBA00023049"/>
    </source>
</evidence>
<evidence type="ECO:0000313" key="7">
    <source>
        <dbReference type="EMBL" id="GFJ76793.1"/>
    </source>
</evidence>
<keyword evidence="2" id="KW-0645">Protease</keyword>
<keyword evidence="3" id="KW-0378">Hydrolase</keyword>
<dbReference type="Gene3D" id="3.30.2290.10">
    <property type="entry name" value="PmbA/TldD superfamily"/>
    <property type="match status" value="1"/>
</dbReference>
<dbReference type="InterPro" id="IPR036059">
    <property type="entry name" value="TldD/PmbA_sf"/>
</dbReference>
<keyword evidence="4" id="KW-0482">Metalloprotease</keyword>
<evidence type="ECO:0000313" key="8">
    <source>
        <dbReference type="Proteomes" id="UP000482800"/>
    </source>
</evidence>
<proteinExistence type="inferred from homology"/>
<dbReference type="RefSeq" id="WP_173053866.1">
    <property type="nucleotide sequence ID" value="NZ_BLPF01000001.1"/>
</dbReference>
<evidence type="ECO:0000259" key="5">
    <source>
        <dbReference type="Pfam" id="PF01523"/>
    </source>
</evidence>
<accession>A0A6V8JVY3</accession>
<dbReference type="FunFam" id="3.30.2290.10:FF:000003">
    <property type="entry name" value="Zinc-dependent protease, TldD/PmbA family"/>
    <property type="match status" value="1"/>
</dbReference>
<evidence type="ECO:0000259" key="6">
    <source>
        <dbReference type="Pfam" id="PF19289"/>
    </source>
</evidence>
<dbReference type="PANTHER" id="PTHR30624:SF10">
    <property type="entry name" value="CONSERVED PROTEIN"/>
    <property type="match status" value="1"/>
</dbReference>
<reference evidence="7 8" key="2">
    <citation type="submission" date="2020-03" db="EMBL/GenBank/DDBJ databases">
        <authorList>
            <person name="Ichikawa N."/>
            <person name="Kimura A."/>
            <person name="Kitahashi Y."/>
            <person name="Uohara A."/>
        </authorList>
    </citation>
    <scope>NUCLEOTIDE SEQUENCE [LARGE SCALE GENOMIC DNA]</scope>
    <source>
        <strain evidence="7 8">NBRC 108639</strain>
    </source>
</reference>
<feature type="domain" description="Metalloprotease TldD/E C-terminal" evidence="6">
    <location>
        <begin position="241"/>
        <end position="487"/>
    </location>
</feature>
<comment type="caution">
    <text evidence="7">The sequence shown here is derived from an EMBL/GenBank/DDBJ whole genome shotgun (WGS) entry which is preliminary data.</text>
</comment>
<dbReference type="InterPro" id="IPR002510">
    <property type="entry name" value="Metalloprtase-TldD/E_N"/>
</dbReference>
<evidence type="ECO:0000256" key="2">
    <source>
        <dbReference type="ARBA" id="ARBA00022670"/>
    </source>
</evidence>
<evidence type="ECO:0000256" key="3">
    <source>
        <dbReference type="ARBA" id="ARBA00022801"/>
    </source>
</evidence>
<dbReference type="GO" id="GO:0006508">
    <property type="term" value="P:proteolysis"/>
    <property type="evidence" value="ECO:0007669"/>
    <property type="project" value="UniProtKB-KW"/>
</dbReference>
<dbReference type="GO" id="GO:0008237">
    <property type="term" value="F:metallopeptidase activity"/>
    <property type="evidence" value="ECO:0007669"/>
    <property type="project" value="UniProtKB-KW"/>
</dbReference>
<dbReference type="EMBL" id="BLPF01000001">
    <property type="protein sequence ID" value="GFJ76793.1"/>
    <property type="molecule type" value="Genomic_DNA"/>
</dbReference>
<name>A0A6V8JVY3_9ACTN</name>
<reference evidence="7 8" key="1">
    <citation type="submission" date="2020-03" db="EMBL/GenBank/DDBJ databases">
        <title>Whole genome shotgun sequence of Phytohabitans houttuyneae NBRC 108639.</title>
        <authorList>
            <person name="Komaki H."/>
            <person name="Tamura T."/>
        </authorList>
    </citation>
    <scope>NUCLEOTIDE SEQUENCE [LARGE SCALE GENOMIC DNA]</scope>
    <source>
        <strain evidence="7 8">NBRC 108639</strain>
    </source>
</reference>
<comment type="similarity">
    <text evidence="1">Belongs to the peptidase U62 family.</text>
</comment>